<evidence type="ECO:0000313" key="2">
    <source>
        <dbReference type="Proteomes" id="UP000053989"/>
    </source>
</evidence>
<dbReference type="Proteomes" id="UP000053989">
    <property type="component" value="Unassembled WGS sequence"/>
</dbReference>
<name>A0A0C3ECV4_9AGAM</name>
<keyword evidence="2" id="KW-1185">Reference proteome</keyword>
<organism evidence="1 2">
    <name type="scientific">Scleroderma citrinum Foug A</name>
    <dbReference type="NCBI Taxonomy" id="1036808"/>
    <lineage>
        <taxon>Eukaryota</taxon>
        <taxon>Fungi</taxon>
        <taxon>Dikarya</taxon>
        <taxon>Basidiomycota</taxon>
        <taxon>Agaricomycotina</taxon>
        <taxon>Agaricomycetes</taxon>
        <taxon>Agaricomycetidae</taxon>
        <taxon>Boletales</taxon>
        <taxon>Sclerodermatineae</taxon>
        <taxon>Sclerodermataceae</taxon>
        <taxon>Scleroderma</taxon>
    </lineage>
</organism>
<evidence type="ECO:0000313" key="1">
    <source>
        <dbReference type="EMBL" id="KIM65771.1"/>
    </source>
</evidence>
<reference evidence="1 2" key="1">
    <citation type="submission" date="2014-04" db="EMBL/GenBank/DDBJ databases">
        <authorList>
            <consortium name="DOE Joint Genome Institute"/>
            <person name="Kuo A."/>
            <person name="Kohler A."/>
            <person name="Nagy L.G."/>
            <person name="Floudas D."/>
            <person name="Copeland A."/>
            <person name="Barry K.W."/>
            <person name="Cichocki N."/>
            <person name="Veneault-Fourrey C."/>
            <person name="LaButti K."/>
            <person name="Lindquist E.A."/>
            <person name="Lipzen A."/>
            <person name="Lundell T."/>
            <person name="Morin E."/>
            <person name="Murat C."/>
            <person name="Sun H."/>
            <person name="Tunlid A."/>
            <person name="Henrissat B."/>
            <person name="Grigoriev I.V."/>
            <person name="Hibbett D.S."/>
            <person name="Martin F."/>
            <person name="Nordberg H.P."/>
            <person name="Cantor M.N."/>
            <person name="Hua S.X."/>
        </authorList>
    </citation>
    <scope>NUCLEOTIDE SEQUENCE [LARGE SCALE GENOMIC DNA]</scope>
    <source>
        <strain evidence="1 2">Foug A</strain>
    </source>
</reference>
<dbReference type="EMBL" id="KN822020">
    <property type="protein sequence ID" value="KIM65771.1"/>
    <property type="molecule type" value="Genomic_DNA"/>
</dbReference>
<sequence length="101" mass="11408">MVLYIVAYLGRTSTWMHDAAYSTIGSKAVLAARSYLFDNLKTVLLRCRFGGHESSTAIRHRARQSSTAILCWRVGQVYHRCQPSTAFFHFPIVISELKASI</sequence>
<accession>A0A0C3ECV4</accession>
<reference evidence="2" key="2">
    <citation type="submission" date="2015-01" db="EMBL/GenBank/DDBJ databases">
        <title>Evolutionary Origins and Diversification of the Mycorrhizal Mutualists.</title>
        <authorList>
            <consortium name="DOE Joint Genome Institute"/>
            <consortium name="Mycorrhizal Genomics Consortium"/>
            <person name="Kohler A."/>
            <person name="Kuo A."/>
            <person name="Nagy L.G."/>
            <person name="Floudas D."/>
            <person name="Copeland A."/>
            <person name="Barry K.W."/>
            <person name="Cichocki N."/>
            <person name="Veneault-Fourrey C."/>
            <person name="LaButti K."/>
            <person name="Lindquist E.A."/>
            <person name="Lipzen A."/>
            <person name="Lundell T."/>
            <person name="Morin E."/>
            <person name="Murat C."/>
            <person name="Riley R."/>
            <person name="Ohm R."/>
            <person name="Sun H."/>
            <person name="Tunlid A."/>
            <person name="Henrissat B."/>
            <person name="Grigoriev I.V."/>
            <person name="Hibbett D.S."/>
            <person name="Martin F."/>
        </authorList>
    </citation>
    <scope>NUCLEOTIDE SEQUENCE [LARGE SCALE GENOMIC DNA]</scope>
    <source>
        <strain evidence="2">Foug A</strain>
    </source>
</reference>
<proteinExistence type="predicted"/>
<dbReference type="AlphaFoldDB" id="A0A0C3ECV4"/>
<dbReference type="HOGENOM" id="CLU_2293335_0_0_1"/>
<protein>
    <submittedName>
        <fullName evidence="1">Uncharacterized protein</fullName>
    </submittedName>
</protein>
<gene>
    <name evidence="1" type="ORF">SCLCIDRAFT_415227</name>
</gene>
<dbReference type="InParanoid" id="A0A0C3ECV4"/>